<accession>A0AAV7VGL8</accession>
<proteinExistence type="predicted"/>
<reference evidence="1" key="1">
    <citation type="journal article" date="2022" name="bioRxiv">
        <title>Sequencing and chromosome-scale assembly of the giantPleurodeles waltlgenome.</title>
        <authorList>
            <person name="Brown T."/>
            <person name="Elewa A."/>
            <person name="Iarovenko S."/>
            <person name="Subramanian E."/>
            <person name="Araus A.J."/>
            <person name="Petzold A."/>
            <person name="Susuki M."/>
            <person name="Suzuki K.-i.T."/>
            <person name="Hayashi T."/>
            <person name="Toyoda A."/>
            <person name="Oliveira C."/>
            <person name="Osipova E."/>
            <person name="Leigh N.D."/>
            <person name="Simon A."/>
            <person name="Yun M.H."/>
        </authorList>
    </citation>
    <scope>NUCLEOTIDE SEQUENCE</scope>
    <source>
        <strain evidence="1">20211129_DDA</strain>
        <tissue evidence="1">Liver</tissue>
    </source>
</reference>
<gene>
    <name evidence="1" type="ORF">NDU88_003661</name>
</gene>
<protein>
    <submittedName>
        <fullName evidence="1">Uncharacterized protein</fullName>
    </submittedName>
</protein>
<name>A0AAV7VGL8_PLEWA</name>
<comment type="caution">
    <text evidence="1">The sequence shown here is derived from an EMBL/GenBank/DDBJ whole genome shotgun (WGS) entry which is preliminary data.</text>
</comment>
<evidence type="ECO:0000313" key="2">
    <source>
        <dbReference type="Proteomes" id="UP001066276"/>
    </source>
</evidence>
<dbReference type="Proteomes" id="UP001066276">
    <property type="component" value="Chromosome 2_1"/>
</dbReference>
<dbReference type="EMBL" id="JANPWB010000003">
    <property type="protein sequence ID" value="KAJ1199829.1"/>
    <property type="molecule type" value="Genomic_DNA"/>
</dbReference>
<dbReference type="AlphaFoldDB" id="A0AAV7VGL8"/>
<keyword evidence="2" id="KW-1185">Reference proteome</keyword>
<evidence type="ECO:0000313" key="1">
    <source>
        <dbReference type="EMBL" id="KAJ1199829.1"/>
    </source>
</evidence>
<sequence>MMLSYGVALPLCGHGNALQCSFGSRCQASGSHECAIVLRRCDLRRQSQRSSLTEARRATASGGLEVGVPGGEAWLGGPSARRPWWIHGVRLGHAGVAVIRGGGGGPGVWPRREDGAQGGPETAVVRSVCIGGH</sequence>
<organism evidence="1 2">
    <name type="scientific">Pleurodeles waltl</name>
    <name type="common">Iberian ribbed newt</name>
    <dbReference type="NCBI Taxonomy" id="8319"/>
    <lineage>
        <taxon>Eukaryota</taxon>
        <taxon>Metazoa</taxon>
        <taxon>Chordata</taxon>
        <taxon>Craniata</taxon>
        <taxon>Vertebrata</taxon>
        <taxon>Euteleostomi</taxon>
        <taxon>Amphibia</taxon>
        <taxon>Batrachia</taxon>
        <taxon>Caudata</taxon>
        <taxon>Salamandroidea</taxon>
        <taxon>Salamandridae</taxon>
        <taxon>Pleurodelinae</taxon>
        <taxon>Pleurodeles</taxon>
    </lineage>
</organism>